<evidence type="ECO:0000256" key="1">
    <source>
        <dbReference type="SAM" id="Phobius"/>
    </source>
</evidence>
<accession>A2C9E1</accession>
<dbReference type="AlphaFoldDB" id="A2C9E1"/>
<proteinExistence type="predicted"/>
<dbReference type="Pfam" id="PF05425">
    <property type="entry name" value="CopD"/>
    <property type="match status" value="1"/>
</dbReference>
<evidence type="ECO:0000313" key="3">
    <source>
        <dbReference type="EMBL" id="ABM78101.1"/>
    </source>
</evidence>
<dbReference type="BioCyc" id="PMAR59922:G1G80-1171-MONOMER"/>
<feature type="domain" description="Copper resistance protein D" evidence="2">
    <location>
        <begin position="46"/>
        <end position="138"/>
    </location>
</feature>
<dbReference type="HOGENOM" id="CLU_1764660_0_0_3"/>
<sequence>MLFSVLVILHILAATVWTGGQLLLNLRVLPDALKEKSVAQVRSFEKMFEPLRVTSLAIQVISGLWLTWIYLPGGRGLFSFQTPITSLLTTKLILLAIAFALALHAQIRLIPNLNDDNLIELSWHIRSITTVSIAFVIVGAGIRLGGF</sequence>
<keyword evidence="1" id="KW-1133">Transmembrane helix</keyword>
<organism evidence="3 4">
    <name type="scientific">Prochlorococcus marinus (strain MIT 9303)</name>
    <dbReference type="NCBI Taxonomy" id="59922"/>
    <lineage>
        <taxon>Bacteria</taxon>
        <taxon>Bacillati</taxon>
        <taxon>Cyanobacteriota</taxon>
        <taxon>Cyanophyceae</taxon>
        <taxon>Synechococcales</taxon>
        <taxon>Prochlorococcaceae</taxon>
        <taxon>Prochlorococcus</taxon>
    </lineage>
</organism>
<reference evidence="3 4" key="1">
    <citation type="journal article" date="2007" name="PLoS Genet.">
        <title>Patterns and implications of gene gain and loss in the evolution of Prochlorococcus.</title>
        <authorList>
            <person name="Kettler G.C."/>
            <person name="Martiny A.C."/>
            <person name="Huang K."/>
            <person name="Zucker J."/>
            <person name="Coleman M.L."/>
            <person name="Rodrigue S."/>
            <person name="Chen F."/>
            <person name="Lapidus A."/>
            <person name="Ferriera S."/>
            <person name="Johnson J."/>
            <person name="Steglich C."/>
            <person name="Church G.M."/>
            <person name="Richardson P."/>
            <person name="Chisholm S.W."/>
        </authorList>
    </citation>
    <scope>NUCLEOTIDE SEQUENCE [LARGE SCALE GENOMIC DNA]</scope>
    <source>
        <strain evidence="3 4">MIT 9303</strain>
    </source>
</reference>
<feature type="transmembrane region" description="Helical" evidence="1">
    <location>
        <begin position="53"/>
        <end position="71"/>
    </location>
</feature>
<gene>
    <name evidence="3" type="ordered locus">P9303_13541</name>
</gene>
<evidence type="ECO:0000259" key="2">
    <source>
        <dbReference type="Pfam" id="PF05425"/>
    </source>
</evidence>
<keyword evidence="1" id="KW-0472">Membrane</keyword>
<dbReference type="EMBL" id="CP000554">
    <property type="protein sequence ID" value="ABM78101.1"/>
    <property type="molecule type" value="Genomic_DNA"/>
</dbReference>
<dbReference type="KEGG" id="pmf:P9303_13541"/>
<name>A2C9E1_PROM3</name>
<evidence type="ECO:0000313" key="4">
    <source>
        <dbReference type="Proteomes" id="UP000002274"/>
    </source>
</evidence>
<protein>
    <recommendedName>
        <fullName evidence="2">Copper resistance protein D domain-containing protein</fullName>
    </recommendedName>
</protein>
<dbReference type="InterPro" id="IPR008457">
    <property type="entry name" value="Cu-R_CopD_dom"/>
</dbReference>
<feature type="transmembrane region" description="Helical" evidence="1">
    <location>
        <begin position="92"/>
        <end position="111"/>
    </location>
</feature>
<feature type="transmembrane region" description="Helical" evidence="1">
    <location>
        <begin position="123"/>
        <end position="142"/>
    </location>
</feature>
<dbReference type="GO" id="GO:0016020">
    <property type="term" value="C:membrane"/>
    <property type="evidence" value="ECO:0007669"/>
    <property type="project" value="InterPro"/>
</dbReference>
<dbReference type="Proteomes" id="UP000002274">
    <property type="component" value="Chromosome"/>
</dbReference>
<dbReference type="STRING" id="59922.P9303_13541"/>
<keyword evidence="1" id="KW-0812">Transmembrane</keyword>